<feature type="region of interest" description="Disordered" evidence="1">
    <location>
        <begin position="409"/>
        <end position="438"/>
    </location>
</feature>
<feature type="region of interest" description="Disordered" evidence="1">
    <location>
        <begin position="505"/>
        <end position="557"/>
    </location>
</feature>
<keyword evidence="3" id="KW-1185">Reference proteome</keyword>
<evidence type="ECO:0000313" key="3">
    <source>
        <dbReference type="Proteomes" id="UP000053647"/>
    </source>
</evidence>
<feature type="compositionally biased region" description="Low complexity" evidence="1">
    <location>
        <begin position="21"/>
        <end position="37"/>
    </location>
</feature>
<feature type="region of interest" description="Disordered" evidence="1">
    <location>
        <begin position="1"/>
        <end position="73"/>
    </location>
</feature>
<name>A0A0C9TBU8_PAXIN</name>
<gene>
    <name evidence="2" type="ORF">PAXINDRAFT_18347</name>
</gene>
<dbReference type="AlphaFoldDB" id="A0A0C9TBU8"/>
<feature type="compositionally biased region" description="Basic and acidic residues" evidence="1">
    <location>
        <begin position="505"/>
        <end position="524"/>
    </location>
</feature>
<protein>
    <submittedName>
        <fullName evidence="2">Uncharacterized protein</fullName>
    </submittedName>
</protein>
<dbReference type="Proteomes" id="UP000053647">
    <property type="component" value="Unassembled WGS sequence"/>
</dbReference>
<feature type="compositionally biased region" description="Polar residues" evidence="1">
    <location>
        <begin position="38"/>
        <end position="64"/>
    </location>
</feature>
<organism evidence="2 3">
    <name type="scientific">Paxillus involutus ATCC 200175</name>
    <dbReference type="NCBI Taxonomy" id="664439"/>
    <lineage>
        <taxon>Eukaryota</taxon>
        <taxon>Fungi</taxon>
        <taxon>Dikarya</taxon>
        <taxon>Basidiomycota</taxon>
        <taxon>Agaricomycotina</taxon>
        <taxon>Agaricomycetes</taxon>
        <taxon>Agaricomycetidae</taxon>
        <taxon>Boletales</taxon>
        <taxon>Paxilineae</taxon>
        <taxon>Paxillaceae</taxon>
        <taxon>Paxillus</taxon>
    </lineage>
</organism>
<dbReference type="HOGENOM" id="CLU_035924_0_0_1"/>
<evidence type="ECO:0000256" key="1">
    <source>
        <dbReference type="SAM" id="MobiDB-lite"/>
    </source>
</evidence>
<sequence>MYHTRTLPANLKARKWQQATSHNSSKSSLLSDSEVSSAKYTSPQPTTKDTVKTPLSITTNNNLKTNRHLPREPKTAEEARFDLDHNHNSLKSVDRYISILKALQNPPPETLLLRNVTPLEYAAALAFTSDRKDYPQRAKVTYFPDVQELYIMTASDIHELPIAEVLAAITEYLQAIGHHRGRAVFAQGQTNTSMLCGTTTVIPDFQLAVRTEDEEDANNVVALWVGECGFSSDYDTMLCKLQNVVEHRPDVNLVFIVSIEAPPWKSPEEGSDVAKILQSQPLLQPLEFLPKRTPTPDFAPIISQNFIWLTVEEVSYHVFLHGPNGVFELSPKDSECAAHGEGAKRLKSFMCTLLEKGNADGSDADRTATLQRLRANEATLSCDWGWVAKRLYQALRDTAYRRYEHWHSNNPAKRKNDDQLYEPSESSSHTQRAVKKQKGYRYLGMAGGPYRTLRSGRLYSPYELQAVSPPPALPIDEISVEVVSIEDINVDAMILEALGIEDDRIASGQGDHEGHPLEDPRSDGVQDCGEADEAAGDSSDYGGNDDSEPMGWGTGKA</sequence>
<reference evidence="2 3" key="1">
    <citation type="submission" date="2014-06" db="EMBL/GenBank/DDBJ databases">
        <authorList>
            <consortium name="DOE Joint Genome Institute"/>
            <person name="Kuo A."/>
            <person name="Kohler A."/>
            <person name="Nagy L.G."/>
            <person name="Floudas D."/>
            <person name="Copeland A."/>
            <person name="Barry K.W."/>
            <person name="Cichocki N."/>
            <person name="Veneault-Fourrey C."/>
            <person name="LaButti K."/>
            <person name="Lindquist E.A."/>
            <person name="Lipzen A."/>
            <person name="Lundell T."/>
            <person name="Morin E."/>
            <person name="Murat C."/>
            <person name="Sun H."/>
            <person name="Tunlid A."/>
            <person name="Henrissat B."/>
            <person name="Grigoriev I.V."/>
            <person name="Hibbett D.S."/>
            <person name="Martin F."/>
            <person name="Nordberg H.P."/>
            <person name="Cantor M.N."/>
            <person name="Hua S.X."/>
        </authorList>
    </citation>
    <scope>NUCLEOTIDE SEQUENCE [LARGE SCALE GENOMIC DNA]</scope>
    <source>
        <strain evidence="2 3">ATCC 200175</strain>
    </source>
</reference>
<dbReference type="OrthoDB" id="2679919at2759"/>
<accession>A0A0C9TBU8</accession>
<dbReference type="EMBL" id="KN819604">
    <property type="protein sequence ID" value="KIJ08533.1"/>
    <property type="molecule type" value="Genomic_DNA"/>
</dbReference>
<proteinExistence type="predicted"/>
<reference evidence="3" key="2">
    <citation type="submission" date="2015-01" db="EMBL/GenBank/DDBJ databases">
        <title>Evolutionary Origins and Diversification of the Mycorrhizal Mutualists.</title>
        <authorList>
            <consortium name="DOE Joint Genome Institute"/>
            <consortium name="Mycorrhizal Genomics Consortium"/>
            <person name="Kohler A."/>
            <person name="Kuo A."/>
            <person name="Nagy L.G."/>
            <person name="Floudas D."/>
            <person name="Copeland A."/>
            <person name="Barry K.W."/>
            <person name="Cichocki N."/>
            <person name="Veneault-Fourrey C."/>
            <person name="LaButti K."/>
            <person name="Lindquist E.A."/>
            <person name="Lipzen A."/>
            <person name="Lundell T."/>
            <person name="Morin E."/>
            <person name="Murat C."/>
            <person name="Riley R."/>
            <person name="Ohm R."/>
            <person name="Sun H."/>
            <person name="Tunlid A."/>
            <person name="Henrissat B."/>
            <person name="Grigoriev I.V."/>
            <person name="Hibbett D.S."/>
            <person name="Martin F."/>
        </authorList>
    </citation>
    <scope>NUCLEOTIDE SEQUENCE [LARGE SCALE GENOMIC DNA]</scope>
    <source>
        <strain evidence="3">ATCC 200175</strain>
    </source>
</reference>
<evidence type="ECO:0000313" key="2">
    <source>
        <dbReference type="EMBL" id="KIJ08533.1"/>
    </source>
</evidence>